<sequence length="151" mass="16350">MSDSSDKEVKNPQAFGGEETKSEGRTITEGASNASIEYEVIVEGLVEDGRVVVDRVGVEKQSVSYRGEAYKEMLRNYVTLQAMANRVLEMPHTPEVGSSNQAGPSGSCNVVVASTLAGVDVPVGVPLPKRNKMNLYELEELKTDFLSNVQI</sequence>
<feature type="compositionally biased region" description="Basic and acidic residues" evidence="1">
    <location>
        <begin position="1"/>
        <end position="10"/>
    </location>
</feature>
<dbReference type="EMBL" id="CAEKKB010000006">
    <property type="protein sequence ID" value="CAB4313941.1"/>
    <property type="molecule type" value="Genomic_DNA"/>
</dbReference>
<evidence type="ECO:0000313" key="2">
    <source>
        <dbReference type="EMBL" id="CAB4283638.1"/>
    </source>
</evidence>
<evidence type="ECO:0000313" key="5">
    <source>
        <dbReference type="Proteomes" id="UP000507245"/>
    </source>
</evidence>
<dbReference type="AlphaFoldDB" id="A0A6J5VCM6"/>
<dbReference type="Proteomes" id="UP000507222">
    <property type="component" value="Unassembled WGS sequence"/>
</dbReference>
<evidence type="ECO:0000313" key="3">
    <source>
        <dbReference type="EMBL" id="CAB4313941.1"/>
    </source>
</evidence>
<organism evidence="2 4">
    <name type="scientific">Prunus armeniaca</name>
    <name type="common">Apricot</name>
    <name type="synonym">Armeniaca vulgaris</name>
    <dbReference type="NCBI Taxonomy" id="36596"/>
    <lineage>
        <taxon>Eukaryota</taxon>
        <taxon>Viridiplantae</taxon>
        <taxon>Streptophyta</taxon>
        <taxon>Embryophyta</taxon>
        <taxon>Tracheophyta</taxon>
        <taxon>Spermatophyta</taxon>
        <taxon>Magnoliopsida</taxon>
        <taxon>eudicotyledons</taxon>
        <taxon>Gunneridae</taxon>
        <taxon>Pentapetalae</taxon>
        <taxon>rosids</taxon>
        <taxon>fabids</taxon>
        <taxon>Rosales</taxon>
        <taxon>Rosaceae</taxon>
        <taxon>Amygdaloideae</taxon>
        <taxon>Amygdaleae</taxon>
        <taxon>Prunus</taxon>
    </lineage>
</organism>
<protein>
    <submittedName>
        <fullName evidence="2">Uncharacterized protein</fullName>
    </submittedName>
</protein>
<name>A0A6J5VCM6_PRUAR</name>
<dbReference type="Proteomes" id="UP000507245">
    <property type="component" value="Unassembled WGS sequence"/>
</dbReference>
<keyword evidence="5" id="KW-1185">Reference proteome</keyword>
<evidence type="ECO:0000313" key="4">
    <source>
        <dbReference type="Proteomes" id="UP000507222"/>
    </source>
</evidence>
<accession>A0A6J5VCM6</accession>
<reference evidence="5" key="1">
    <citation type="journal article" date="2020" name="Genome Biol.">
        <title>Gamete binning: chromosome-level and haplotype-resolved genome assembly enabled by high-throughput single-cell sequencing of gamete genomes.</title>
        <authorList>
            <person name="Campoy J.A."/>
            <person name="Sun H."/>
            <person name="Goel M."/>
            <person name="Jiao W.-B."/>
            <person name="Folz-Donahue K."/>
            <person name="Wang N."/>
            <person name="Rubio M."/>
            <person name="Liu C."/>
            <person name="Kukat C."/>
            <person name="Ruiz D."/>
            <person name="Huettel B."/>
            <person name="Schneeberger K."/>
        </authorList>
    </citation>
    <scope>NUCLEOTIDE SEQUENCE [LARGE SCALE GENOMIC DNA]</scope>
    <source>
        <strain evidence="5">cv. Rojo Pasion</strain>
    </source>
</reference>
<proteinExistence type="predicted"/>
<evidence type="ECO:0000256" key="1">
    <source>
        <dbReference type="SAM" id="MobiDB-lite"/>
    </source>
</evidence>
<dbReference type="EMBL" id="CAEKDK010000006">
    <property type="protein sequence ID" value="CAB4283638.1"/>
    <property type="molecule type" value="Genomic_DNA"/>
</dbReference>
<gene>
    <name evidence="2" type="ORF">CURHAP_LOCUS38563</name>
    <name evidence="3" type="ORF">ORAREDHAP_LOCUS37710</name>
</gene>
<feature type="region of interest" description="Disordered" evidence="1">
    <location>
        <begin position="1"/>
        <end position="28"/>
    </location>
</feature>
<reference evidence="2 4" key="2">
    <citation type="submission" date="2020-05" db="EMBL/GenBank/DDBJ databases">
        <authorList>
            <person name="Campoy J."/>
            <person name="Schneeberger K."/>
            <person name="Spophaly S."/>
        </authorList>
    </citation>
    <scope>NUCLEOTIDE SEQUENCE [LARGE SCALE GENOMIC DNA]</scope>
    <source>
        <strain evidence="2">PruArmRojPasFocal</strain>
    </source>
</reference>